<comment type="caution">
    <text evidence="1">The sequence shown here is derived from an EMBL/GenBank/DDBJ whole genome shotgun (WGS) entry which is preliminary data.</text>
</comment>
<accession>A0A8K0C887</accession>
<name>A0A8K0C887_IGNLU</name>
<keyword evidence="2" id="KW-1185">Reference proteome</keyword>
<organism evidence="1 2">
    <name type="scientific">Ignelater luminosus</name>
    <name type="common">Cucubano</name>
    <name type="synonym">Pyrophorus luminosus</name>
    <dbReference type="NCBI Taxonomy" id="2038154"/>
    <lineage>
        <taxon>Eukaryota</taxon>
        <taxon>Metazoa</taxon>
        <taxon>Ecdysozoa</taxon>
        <taxon>Arthropoda</taxon>
        <taxon>Hexapoda</taxon>
        <taxon>Insecta</taxon>
        <taxon>Pterygota</taxon>
        <taxon>Neoptera</taxon>
        <taxon>Endopterygota</taxon>
        <taxon>Coleoptera</taxon>
        <taxon>Polyphaga</taxon>
        <taxon>Elateriformia</taxon>
        <taxon>Elateroidea</taxon>
        <taxon>Elateridae</taxon>
        <taxon>Agrypninae</taxon>
        <taxon>Pyrophorini</taxon>
        <taxon>Ignelater</taxon>
    </lineage>
</organism>
<reference evidence="1" key="1">
    <citation type="submission" date="2019-08" db="EMBL/GenBank/DDBJ databases">
        <title>The genome of the North American firefly Photinus pyralis.</title>
        <authorList>
            <consortium name="Photinus pyralis genome working group"/>
            <person name="Fallon T.R."/>
            <person name="Sander Lower S.E."/>
            <person name="Weng J.-K."/>
        </authorList>
    </citation>
    <scope>NUCLEOTIDE SEQUENCE</scope>
    <source>
        <strain evidence="1">TRF0915ILg1</strain>
        <tissue evidence="1">Whole body</tissue>
    </source>
</reference>
<proteinExistence type="predicted"/>
<protein>
    <submittedName>
        <fullName evidence="1">Uncharacterized protein</fullName>
    </submittedName>
</protein>
<dbReference type="Proteomes" id="UP000801492">
    <property type="component" value="Unassembled WGS sequence"/>
</dbReference>
<dbReference type="OrthoDB" id="6753455at2759"/>
<sequence length="108" mass="12431">MPKSLLENAVKQARIENIEHVNHKEKHVEAKHIGTMCRSPSLGEAAKRAAAAELMVHKRRSKKFFNAMQDTINECRENKDIATCFDFMKNVHLPEVPVQDLFYLSQLK</sequence>
<evidence type="ECO:0000313" key="1">
    <source>
        <dbReference type="EMBL" id="KAF2880607.1"/>
    </source>
</evidence>
<gene>
    <name evidence="1" type="ORF">ILUMI_25571</name>
</gene>
<evidence type="ECO:0000313" key="2">
    <source>
        <dbReference type="Proteomes" id="UP000801492"/>
    </source>
</evidence>
<dbReference type="AlphaFoldDB" id="A0A8K0C887"/>
<dbReference type="EMBL" id="VTPC01090937">
    <property type="protein sequence ID" value="KAF2880607.1"/>
    <property type="molecule type" value="Genomic_DNA"/>
</dbReference>